<evidence type="ECO:0000313" key="2">
    <source>
        <dbReference type="Proteomes" id="UP000006854"/>
    </source>
</evidence>
<dbReference type="HOGENOM" id="CLU_2262378_0_0_11"/>
<protein>
    <submittedName>
        <fullName evidence="1">Uncharacterized protein</fullName>
    </submittedName>
</protein>
<keyword evidence="2" id="KW-1185">Reference proteome</keyword>
<sequence length="103" mass="10677">MPVVPQATLSSSQLLVVRPVARGVPPRNGPLVTEPPSRVKEWVSPRNVAPLMTEVLPSFQLIVTLALPGPNGVGHSASSVVSTRAMPVVISGCSAEVHGPKSP</sequence>
<proteinExistence type="predicted"/>
<gene>
    <name evidence="1" type="ordered locus">SVEN_4926</name>
</gene>
<name>F2R2T7_STRVP</name>
<dbReference type="Proteomes" id="UP000006854">
    <property type="component" value="Chromosome"/>
</dbReference>
<reference evidence="1 2" key="1">
    <citation type="journal article" date="2011" name="BMC Genomics">
        <title>Genome-wide analysis of the role of GlnR in Streptomyces venezuelae provides new insights into global nitrogen regulation in actinomycetes.</title>
        <authorList>
            <person name="Pullan S.T."/>
            <person name="Bibb M.J."/>
            <person name="Merrick M."/>
        </authorList>
    </citation>
    <scope>NUCLEOTIDE SEQUENCE [LARGE SCALE GENOMIC DNA]</scope>
    <source>
        <strain evidence="2">ATCC 10712 / CBS 650.69 / DSM 40230 / JCM 4526 / NBRC 13096 / PD 04745</strain>
    </source>
</reference>
<evidence type="ECO:0000313" key="1">
    <source>
        <dbReference type="EMBL" id="CCA58212.1"/>
    </source>
</evidence>
<dbReference type="AlphaFoldDB" id="F2R2T7"/>
<organism evidence="1 2">
    <name type="scientific">Streptomyces venezuelae (strain ATCC 10712 / CBS 650.69 / DSM 40230 / JCM 4526 / NBRC 13096 / PD 04745)</name>
    <dbReference type="NCBI Taxonomy" id="953739"/>
    <lineage>
        <taxon>Bacteria</taxon>
        <taxon>Bacillati</taxon>
        <taxon>Actinomycetota</taxon>
        <taxon>Actinomycetes</taxon>
        <taxon>Kitasatosporales</taxon>
        <taxon>Streptomycetaceae</taxon>
        <taxon>Streptomyces</taxon>
    </lineage>
</organism>
<dbReference type="EMBL" id="FR845719">
    <property type="protein sequence ID" value="CCA58212.1"/>
    <property type="molecule type" value="Genomic_DNA"/>
</dbReference>
<accession>F2R2T7</accession>
<dbReference type="KEGG" id="sve:SVEN_4926"/>